<dbReference type="EMBL" id="ML978121">
    <property type="protein sequence ID" value="KAF2104164.1"/>
    <property type="molecule type" value="Genomic_DNA"/>
</dbReference>
<proteinExistence type="inferred from homology"/>
<evidence type="ECO:0000313" key="3">
    <source>
        <dbReference type="EMBL" id="KAF2104164.1"/>
    </source>
</evidence>
<evidence type="ECO:0000259" key="2">
    <source>
        <dbReference type="Pfam" id="PF05199"/>
    </source>
</evidence>
<feature type="domain" description="Glucose-methanol-choline oxidoreductase C-terminal" evidence="2">
    <location>
        <begin position="10"/>
        <end position="148"/>
    </location>
</feature>
<dbReference type="InterPro" id="IPR012132">
    <property type="entry name" value="GMC_OxRdtase"/>
</dbReference>
<accession>A0A9P4IQY5</accession>
<evidence type="ECO:0000313" key="4">
    <source>
        <dbReference type="Proteomes" id="UP000799772"/>
    </source>
</evidence>
<dbReference type="Pfam" id="PF05199">
    <property type="entry name" value="GMC_oxred_C"/>
    <property type="match status" value="1"/>
</dbReference>
<protein>
    <submittedName>
        <fullName evidence="3">FAD-linked reductase</fullName>
    </submittedName>
</protein>
<sequence length="163" mass="17612">MALLAAVVSPMSTGSVHIYTTDPSEQPLIDPAWLGSEFDQQLALETIRNAVTLVTSSPLDSFTIGPFGDFATALAAETDEALLSYMRSQGTTIWHAFSNTRMSPYGTDYGVVNPDFAVKGIKGLRILDAGVFPTLPTCHPMGVVWVFAERAADLIKRKYGNDP</sequence>
<evidence type="ECO:0000256" key="1">
    <source>
        <dbReference type="ARBA" id="ARBA00010790"/>
    </source>
</evidence>
<dbReference type="Gene3D" id="3.30.560.10">
    <property type="entry name" value="Glucose Oxidase, domain 3"/>
    <property type="match status" value="1"/>
</dbReference>
<dbReference type="GO" id="GO:0016614">
    <property type="term" value="F:oxidoreductase activity, acting on CH-OH group of donors"/>
    <property type="evidence" value="ECO:0007669"/>
    <property type="project" value="InterPro"/>
</dbReference>
<organism evidence="3 4">
    <name type="scientific">Rhizodiscina lignyota</name>
    <dbReference type="NCBI Taxonomy" id="1504668"/>
    <lineage>
        <taxon>Eukaryota</taxon>
        <taxon>Fungi</taxon>
        <taxon>Dikarya</taxon>
        <taxon>Ascomycota</taxon>
        <taxon>Pezizomycotina</taxon>
        <taxon>Dothideomycetes</taxon>
        <taxon>Pleosporomycetidae</taxon>
        <taxon>Aulographales</taxon>
        <taxon>Rhizodiscinaceae</taxon>
        <taxon>Rhizodiscina</taxon>
    </lineage>
</organism>
<comment type="caution">
    <text evidence="3">The sequence shown here is derived from an EMBL/GenBank/DDBJ whole genome shotgun (WGS) entry which is preliminary data.</text>
</comment>
<keyword evidence="4" id="KW-1185">Reference proteome</keyword>
<dbReference type="AlphaFoldDB" id="A0A9P4IQY5"/>
<reference evidence="3" key="1">
    <citation type="journal article" date="2020" name="Stud. Mycol.">
        <title>101 Dothideomycetes genomes: a test case for predicting lifestyles and emergence of pathogens.</title>
        <authorList>
            <person name="Haridas S."/>
            <person name="Albert R."/>
            <person name="Binder M."/>
            <person name="Bloem J."/>
            <person name="Labutti K."/>
            <person name="Salamov A."/>
            <person name="Andreopoulos B."/>
            <person name="Baker S."/>
            <person name="Barry K."/>
            <person name="Bills G."/>
            <person name="Bluhm B."/>
            <person name="Cannon C."/>
            <person name="Castanera R."/>
            <person name="Culley D."/>
            <person name="Daum C."/>
            <person name="Ezra D."/>
            <person name="Gonzalez J."/>
            <person name="Henrissat B."/>
            <person name="Kuo A."/>
            <person name="Liang C."/>
            <person name="Lipzen A."/>
            <person name="Lutzoni F."/>
            <person name="Magnuson J."/>
            <person name="Mondo S."/>
            <person name="Nolan M."/>
            <person name="Ohm R."/>
            <person name="Pangilinan J."/>
            <person name="Park H.-J."/>
            <person name="Ramirez L."/>
            <person name="Alfaro M."/>
            <person name="Sun H."/>
            <person name="Tritt A."/>
            <person name="Yoshinaga Y."/>
            <person name="Zwiers L.-H."/>
            <person name="Turgeon B."/>
            <person name="Goodwin S."/>
            <person name="Spatafora J."/>
            <person name="Crous P."/>
            <person name="Grigoriev I."/>
        </authorList>
    </citation>
    <scope>NUCLEOTIDE SEQUENCE</scope>
    <source>
        <strain evidence="3">CBS 133067</strain>
    </source>
</reference>
<dbReference type="InterPro" id="IPR007867">
    <property type="entry name" value="GMC_OxRtase_C"/>
</dbReference>
<dbReference type="Proteomes" id="UP000799772">
    <property type="component" value="Unassembled WGS sequence"/>
</dbReference>
<comment type="similarity">
    <text evidence="1">Belongs to the GMC oxidoreductase family.</text>
</comment>
<dbReference type="PANTHER" id="PTHR11552:SF147">
    <property type="entry name" value="CHOLINE DEHYDROGENASE, MITOCHONDRIAL"/>
    <property type="match status" value="1"/>
</dbReference>
<gene>
    <name evidence="3" type="ORF">NA57DRAFT_51009</name>
</gene>
<dbReference type="Gene3D" id="3.50.50.60">
    <property type="entry name" value="FAD/NAD(P)-binding domain"/>
    <property type="match status" value="1"/>
</dbReference>
<name>A0A9P4IQY5_9PEZI</name>
<dbReference type="OrthoDB" id="269227at2759"/>
<dbReference type="GO" id="GO:0050660">
    <property type="term" value="F:flavin adenine dinucleotide binding"/>
    <property type="evidence" value="ECO:0007669"/>
    <property type="project" value="InterPro"/>
</dbReference>
<dbReference type="SUPFAM" id="SSF51905">
    <property type="entry name" value="FAD/NAD(P)-binding domain"/>
    <property type="match status" value="1"/>
</dbReference>
<dbReference type="InterPro" id="IPR036188">
    <property type="entry name" value="FAD/NAD-bd_sf"/>
</dbReference>
<dbReference type="SUPFAM" id="SSF54373">
    <property type="entry name" value="FAD-linked reductases, C-terminal domain"/>
    <property type="match status" value="1"/>
</dbReference>
<dbReference type="PANTHER" id="PTHR11552">
    <property type="entry name" value="GLUCOSE-METHANOL-CHOLINE GMC OXIDOREDUCTASE"/>
    <property type="match status" value="1"/>
</dbReference>